<dbReference type="PROSITE" id="PS50262">
    <property type="entry name" value="G_PROTEIN_RECEP_F1_2"/>
    <property type="match status" value="1"/>
</dbReference>
<keyword evidence="7 8" id="KW-0807">Transducer</keyword>
<feature type="transmembrane region" description="Helical" evidence="9">
    <location>
        <begin position="68"/>
        <end position="94"/>
    </location>
</feature>
<keyword evidence="2 8" id="KW-0812">Transmembrane</keyword>
<feature type="transmembrane region" description="Helical" evidence="9">
    <location>
        <begin position="114"/>
        <end position="135"/>
    </location>
</feature>
<dbReference type="Pfam" id="PF00001">
    <property type="entry name" value="7tm_1"/>
    <property type="match status" value="1"/>
</dbReference>
<evidence type="ECO:0000313" key="11">
    <source>
        <dbReference type="EMBL" id="GFO17688.1"/>
    </source>
</evidence>
<name>A0AAV4BES7_9GAST</name>
<dbReference type="InterPro" id="IPR000276">
    <property type="entry name" value="GPCR_Rhodpsn"/>
</dbReference>
<evidence type="ECO:0000256" key="3">
    <source>
        <dbReference type="ARBA" id="ARBA00022989"/>
    </source>
</evidence>
<feature type="domain" description="G-protein coupled receptors family 1 profile" evidence="10">
    <location>
        <begin position="48"/>
        <end position="306"/>
    </location>
</feature>
<dbReference type="PROSITE" id="PS00237">
    <property type="entry name" value="G_PROTEIN_RECEP_F1_1"/>
    <property type="match status" value="1"/>
</dbReference>
<evidence type="ECO:0000256" key="2">
    <source>
        <dbReference type="ARBA" id="ARBA00022692"/>
    </source>
</evidence>
<evidence type="ECO:0000259" key="10">
    <source>
        <dbReference type="PROSITE" id="PS50262"/>
    </source>
</evidence>
<protein>
    <submittedName>
        <fullName evidence="11">Galanin receptor type 2-like</fullName>
    </submittedName>
</protein>
<accession>A0AAV4BES7</accession>
<evidence type="ECO:0000256" key="4">
    <source>
        <dbReference type="ARBA" id="ARBA00023040"/>
    </source>
</evidence>
<comment type="subcellular location">
    <subcellularLocation>
        <location evidence="1">Membrane</location>
        <topology evidence="1">Multi-pass membrane protein</topology>
    </subcellularLocation>
</comment>
<dbReference type="Proteomes" id="UP000735302">
    <property type="component" value="Unassembled WGS sequence"/>
</dbReference>
<dbReference type="GO" id="GO:0004930">
    <property type="term" value="F:G protein-coupled receptor activity"/>
    <property type="evidence" value="ECO:0007669"/>
    <property type="project" value="UniProtKB-KW"/>
</dbReference>
<evidence type="ECO:0000256" key="8">
    <source>
        <dbReference type="RuleBase" id="RU000688"/>
    </source>
</evidence>
<keyword evidence="12" id="KW-1185">Reference proteome</keyword>
<sequence length="306" mass="33855">MSVSALEERGALAGSGNSNNSTDLSPPAYMYGYVTVLNVIIFVVGVIGNVMVLLVIVRMRTLRTRVNYFLASLSVSDLLVLVICQPSAMLVFYTRDQWLLGHVMCQLVPFLEHWTVHASVLTLLVIGLDRYVTICRPGSPLFPPRPALYLSVAWLTAGLFAVPFIFLTSLDTSEYLDGSSVEVCRTKLDGLASQVFVTVTFALMFLLPLFLLGFLYASVISRLRRLTVGQDTIKLGEKLCKRKTTSFAMNAKAPTILTPARSDDTRSKVMVNPATARSRHQVARMLVVIVVLFFVCFTPFKVSTEK</sequence>
<dbReference type="SUPFAM" id="SSF81321">
    <property type="entry name" value="Family A G protein-coupled receptor-like"/>
    <property type="match status" value="1"/>
</dbReference>
<keyword evidence="4 8" id="KW-0297">G-protein coupled receptor</keyword>
<dbReference type="PRINTS" id="PR00237">
    <property type="entry name" value="GPCRRHODOPSN"/>
</dbReference>
<feature type="transmembrane region" description="Helical" evidence="9">
    <location>
        <begin position="147"/>
        <end position="167"/>
    </location>
</feature>
<evidence type="ECO:0000256" key="7">
    <source>
        <dbReference type="ARBA" id="ARBA00023224"/>
    </source>
</evidence>
<keyword evidence="5 9" id="KW-0472">Membrane</keyword>
<feature type="transmembrane region" description="Helical" evidence="9">
    <location>
        <begin position="282"/>
        <end position="300"/>
    </location>
</feature>
<comment type="similarity">
    <text evidence="8">Belongs to the G-protein coupled receptor 1 family.</text>
</comment>
<feature type="transmembrane region" description="Helical" evidence="9">
    <location>
        <begin position="30"/>
        <end position="56"/>
    </location>
</feature>
<organism evidence="11 12">
    <name type="scientific">Plakobranchus ocellatus</name>
    <dbReference type="NCBI Taxonomy" id="259542"/>
    <lineage>
        <taxon>Eukaryota</taxon>
        <taxon>Metazoa</taxon>
        <taxon>Spiralia</taxon>
        <taxon>Lophotrochozoa</taxon>
        <taxon>Mollusca</taxon>
        <taxon>Gastropoda</taxon>
        <taxon>Heterobranchia</taxon>
        <taxon>Euthyneura</taxon>
        <taxon>Panpulmonata</taxon>
        <taxon>Sacoglossa</taxon>
        <taxon>Placobranchoidea</taxon>
        <taxon>Plakobranchidae</taxon>
        <taxon>Plakobranchus</taxon>
    </lineage>
</organism>
<dbReference type="EMBL" id="BLXT01004871">
    <property type="protein sequence ID" value="GFO17688.1"/>
    <property type="molecule type" value="Genomic_DNA"/>
</dbReference>
<proteinExistence type="inferred from homology"/>
<keyword evidence="3 9" id="KW-1133">Transmembrane helix</keyword>
<evidence type="ECO:0000256" key="9">
    <source>
        <dbReference type="SAM" id="Phobius"/>
    </source>
</evidence>
<evidence type="ECO:0000313" key="12">
    <source>
        <dbReference type="Proteomes" id="UP000735302"/>
    </source>
</evidence>
<dbReference type="Gene3D" id="1.20.1070.10">
    <property type="entry name" value="Rhodopsin 7-helix transmembrane proteins"/>
    <property type="match status" value="1"/>
</dbReference>
<gene>
    <name evidence="11" type="ORF">PoB_004419300</name>
</gene>
<dbReference type="GO" id="GO:0005886">
    <property type="term" value="C:plasma membrane"/>
    <property type="evidence" value="ECO:0007669"/>
    <property type="project" value="TreeGrafter"/>
</dbReference>
<dbReference type="PANTHER" id="PTHR24243">
    <property type="entry name" value="G-PROTEIN COUPLED RECEPTOR"/>
    <property type="match status" value="1"/>
</dbReference>
<dbReference type="PANTHER" id="PTHR24243:SF233">
    <property type="entry name" value="THYROTROPIN-RELEASING HORMONE RECEPTOR"/>
    <property type="match status" value="1"/>
</dbReference>
<reference evidence="11 12" key="1">
    <citation type="journal article" date="2021" name="Elife">
        <title>Chloroplast acquisition without the gene transfer in kleptoplastic sea slugs, Plakobranchus ocellatus.</title>
        <authorList>
            <person name="Maeda T."/>
            <person name="Takahashi S."/>
            <person name="Yoshida T."/>
            <person name="Shimamura S."/>
            <person name="Takaki Y."/>
            <person name="Nagai Y."/>
            <person name="Toyoda A."/>
            <person name="Suzuki Y."/>
            <person name="Arimoto A."/>
            <person name="Ishii H."/>
            <person name="Satoh N."/>
            <person name="Nishiyama T."/>
            <person name="Hasebe M."/>
            <person name="Maruyama T."/>
            <person name="Minagawa J."/>
            <person name="Obokata J."/>
            <person name="Shigenobu S."/>
        </authorList>
    </citation>
    <scope>NUCLEOTIDE SEQUENCE [LARGE SCALE GENOMIC DNA]</scope>
</reference>
<evidence type="ECO:0000256" key="6">
    <source>
        <dbReference type="ARBA" id="ARBA00023170"/>
    </source>
</evidence>
<feature type="transmembrane region" description="Helical" evidence="9">
    <location>
        <begin position="195"/>
        <end position="217"/>
    </location>
</feature>
<dbReference type="AlphaFoldDB" id="A0AAV4BES7"/>
<evidence type="ECO:0000256" key="1">
    <source>
        <dbReference type="ARBA" id="ARBA00004141"/>
    </source>
</evidence>
<comment type="caution">
    <text evidence="11">The sequence shown here is derived from an EMBL/GenBank/DDBJ whole genome shotgun (WGS) entry which is preliminary data.</text>
</comment>
<evidence type="ECO:0000256" key="5">
    <source>
        <dbReference type="ARBA" id="ARBA00023136"/>
    </source>
</evidence>
<keyword evidence="6 8" id="KW-0675">Receptor</keyword>
<dbReference type="InterPro" id="IPR017452">
    <property type="entry name" value="GPCR_Rhodpsn_7TM"/>
</dbReference>